<dbReference type="VEuPathDB" id="FungiDB:F9C07_2224029"/>
<keyword evidence="4 9" id="KW-1133">Transmembrane helix</keyword>
<keyword evidence="2" id="KW-0813">Transport</keyword>
<dbReference type="Proteomes" id="UP000596276">
    <property type="component" value="Chromosome 8"/>
</dbReference>
<evidence type="ECO:0000256" key="2">
    <source>
        <dbReference type="ARBA" id="ARBA00022448"/>
    </source>
</evidence>
<evidence type="ECO:0000256" key="6">
    <source>
        <dbReference type="ARBA" id="ARBA00023136"/>
    </source>
</evidence>
<dbReference type="VEuPathDB" id="FungiDB:AFLA_013342"/>
<evidence type="ECO:0000256" key="9">
    <source>
        <dbReference type="SAM" id="Phobius"/>
    </source>
</evidence>
<keyword evidence="12" id="KW-1185">Reference proteome</keyword>
<evidence type="ECO:0000256" key="1">
    <source>
        <dbReference type="ARBA" id="ARBA00004141"/>
    </source>
</evidence>
<evidence type="ECO:0000313" key="12">
    <source>
        <dbReference type="Proteomes" id="UP000596276"/>
    </source>
</evidence>
<keyword evidence="7 11" id="KW-0407">Ion channel</keyword>
<dbReference type="GO" id="GO:0015271">
    <property type="term" value="F:outward rectifier potassium channel activity"/>
    <property type="evidence" value="ECO:0007669"/>
    <property type="project" value="TreeGrafter"/>
</dbReference>
<evidence type="ECO:0000256" key="7">
    <source>
        <dbReference type="ARBA" id="ARBA00023303"/>
    </source>
</evidence>
<dbReference type="GO" id="GO:0022841">
    <property type="term" value="F:potassium ion leak channel activity"/>
    <property type="evidence" value="ECO:0007669"/>
    <property type="project" value="TreeGrafter"/>
</dbReference>
<feature type="transmembrane region" description="Helical" evidence="9">
    <location>
        <begin position="324"/>
        <end position="347"/>
    </location>
</feature>
<accession>A0A7U2MYF8</accession>
<keyword evidence="6 9" id="KW-0472">Membrane</keyword>
<feature type="transmembrane region" description="Helical" evidence="9">
    <location>
        <begin position="86"/>
        <end position="105"/>
    </location>
</feature>
<keyword evidence="3 9" id="KW-0812">Transmembrane</keyword>
<comment type="subcellular location">
    <subcellularLocation>
        <location evidence="1">Membrane</location>
        <topology evidence="1">Multi-pass membrane protein</topology>
    </subcellularLocation>
</comment>
<feature type="transmembrane region" description="Helical" evidence="9">
    <location>
        <begin position="12"/>
        <end position="35"/>
    </location>
</feature>
<keyword evidence="5" id="KW-0406">Ion transport</keyword>
<feature type="transmembrane region" description="Helical" evidence="9">
    <location>
        <begin position="111"/>
        <end position="132"/>
    </location>
</feature>
<evidence type="ECO:0000259" key="10">
    <source>
        <dbReference type="Pfam" id="PF07885"/>
    </source>
</evidence>
<dbReference type="AlphaFoldDB" id="A0A7U2MYF8"/>
<dbReference type="Gene3D" id="1.10.287.70">
    <property type="match status" value="2"/>
</dbReference>
<dbReference type="EMBL" id="CP044616">
    <property type="protein sequence ID" value="QRD92167.1"/>
    <property type="molecule type" value="Genomic_DNA"/>
</dbReference>
<dbReference type="InterPro" id="IPR013099">
    <property type="entry name" value="K_chnl_dom"/>
</dbReference>
<dbReference type="GO" id="GO:0005886">
    <property type="term" value="C:plasma membrane"/>
    <property type="evidence" value="ECO:0007669"/>
    <property type="project" value="TreeGrafter"/>
</dbReference>
<name>A0A7U2MYF8_ASPFN</name>
<feature type="compositionally biased region" description="Polar residues" evidence="8">
    <location>
        <begin position="377"/>
        <end position="395"/>
    </location>
</feature>
<dbReference type="InterPro" id="IPR003280">
    <property type="entry name" value="2pore_dom_K_chnl"/>
</dbReference>
<proteinExistence type="predicted"/>
<feature type="transmembrane region" description="Helical" evidence="9">
    <location>
        <begin position="153"/>
        <end position="172"/>
    </location>
</feature>
<dbReference type="GO" id="GO:0030322">
    <property type="term" value="P:stabilization of membrane potential"/>
    <property type="evidence" value="ECO:0007669"/>
    <property type="project" value="TreeGrafter"/>
</dbReference>
<dbReference type="SUPFAM" id="SSF81324">
    <property type="entry name" value="Voltage-gated potassium channels"/>
    <property type="match status" value="2"/>
</dbReference>
<feature type="transmembrane region" description="Helical" evidence="9">
    <location>
        <begin position="270"/>
        <end position="291"/>
    </location>
</feature>
<sequence length="516" mass="58178">MVTHWWLASASFPVVAGVLCSMAIMFNICAVSQGWKKIIEPDGSVNILAQPAWTVALKAVSLALAVVGYFVLLLTMRSKHNPVKEFIVSILCWCVLAVILLSIISVYTQNYFYRIFAAGYYVLIAVFLAIYIGSVHSVYLNREKRRTIECTSIILQVAAFFVFLLGGAAVYATIKVWLFIDALYWADYTLLIIGIGNLAPKTHLRRSLLFPYASAGIMNTGLASRGCAGNIRSDKEKQPLQMPADPQYPNKADLLKLQRMKRDFYRRHRWMTLVSSGLALFFLWLVSAAIFRRSERSQQWIYFQALYFIYTDLYPTSNFGKVFFVFWSLLAVPVLTNVVAAMGQLGFEKLTYLLRYLWRFHKSVPGPGIATDRNSRASEPTNSMQPSTGVQSSSTYEKKESGKLLVQTAQRSLTLCEEIHKLILTLQSSSTTQLDLNSEWDRVLPLLHPEGDGCGLSETTSLATLYGHTRSLDTDRSTTDVNKEILWMLKFLTETACLHLREGVAREHCVRSNTLS</sequence>
<feature type="region of interest" description="Disordered" evidence="8">
    <location>
        <begin position="369"/>
        <end position="396"/>
    </location>
</feature>
<feature type="transmembrane region" description="Helical" evidence="9">
    <location>
        <begin position="178"/>
        <end position="199"/>
    </location>
</feature>
<organism evidence="11 12">
    <name type="scientific">Aspergillus flavus (strain ATCC 200026 / FGSC A1120 / IAM 13836 / NRRL 3357 / JCM 12722 / SRRC 167)</name>
    <dbReference type="NCBI Taxonomy" id="332952"/>
    <lineage>
        <taxon>Eukaryota</taxon>
        <taxon>Fungi</taxon>
        <taxon>Dikarya</taxon>
        <taxon>Ascomycota</taxon>
        <taxon>Pezizomycotina</taxon>
        <taxon>Eurotiomycetes</taxon>
        <taxon>Eurotiomycetidae</taxon>
        <taxon>Eurotiales</taxon>
        <taxon>Aspergillaceae</taxon>
        <taxon>Aspergillus</taxon>
        <taxon>Aspergillus subgen. Circumdati</taxon>
    </lineage>
</organism>
<reference evidence="12" key="1">
    <citation type="journal article" date="2021" name="G3 (Bethesda)">
        <title>Chromosome assembled and annotated genome sequence of Aspergillus flavus NRRL 3357.</title>
        <authorList>
            <person name="Skerker J.M."/>
            <person name="Pianalto K.M."/>
            <person name="Mondo S.J."/>
            <person name="Yang K."/>
            <person name="Arkin A.P."/>
            <person name="Keller N.P."/>
            <person name="Grigoriev I.V."/>
            <person name="Louise Glass N.L."/>
        </authorList>
    </citation>
    <scope>NUCLEOTIDE SEQUENCE [LARGE SCALE GENOMIC DNA]</scope>
    <source>
        <strain evidence="12">ATCC 200026 / FGSC A1120 / IAM 13836 / NRRL 3357 / JCM 12722 / SRRC 167</strain>
    </source>
</reference>
<feature type="domain" description="Potassium channel" evidence="10">
    <location>
        <begin position="161"/>
        <end position="222"/>
    </location>
</feature>
<evidence type="ECO:0000256" key="8">
    <source>
        <dbReference type="SAM" id="MobiDB-lite"/>
    </source>
</evidence>
<dbReference type="PANTHER" id="PTHR11003:SF291">
    <property type="entry name" value="IP11374P"/>
    <property type="match status" value="1"/>
</dbReference>
<evidence type="ECO:0000256" key="3">
    <source>
        <dbReference type="ARBA" id="ARBA00022692"/>
    </source>
</evidence>
<evidence type="ECO:0000256" key="4">
    <source>
        <dbReference type="ARBA" id="ARBA00022989"/>
    </source>
</evidence>
<dbReference type="Pfam" id="PF07885">
    <property type="entry name" value="Ion_trans_2"/>
    <property type="match status" value="1"/>
</dbReference>
<evidence type="ECO:0000313" key="11">
    <source>
        <dbReference type="EMBL" id="QRD92167.1"/>
    </source>
</evidence>
<gene>
    <name evidence="11" type="ORF">F9C07_2224029</name>
</gene>
<evidence type="ECO:0000256" key="5">
    <source>
        <dbReference type="ARBA" id="ARBA00023065"/>
    </source>
</evidence>
<protein>
    <submittedName>
        <fullName evidence="11">TOK2 potassium channel</fullName>
    </submittedName>
</protein>
<feature type="transmembrane region" description="Helical" evidence="9">
    <location>
        <begin position="55"/>
        <end position="74"/>
    </location>
</feature>
<dbReference type="PANTHER" id="PTHR11003">
    <property type="entry name" value="POTASSIUM CHANNEL, SUBFAMILY K"/>
    <property type="match status" value="1"/>
</dbReference>